<feature type="non-terminal residue" evidence="2">
    <location>
        <position position="43"/>
    </location>
</feature>
<name>A0A821FBR7_9BILA</name>
<reference evidence="2" key="1">
    <citation type="submission" date="2021-02" db="EMBL/GenBank/DDBJ databases">
        <authorList>
            <person name="Nowell W R."/>
        </authorList>
    </citation>
    <scope>NUCLEOTIDE SEQUENCE</scope>
</reference>
<evidence type="ECO:0000313" key="2">
    <source>
        <dbReference type="EMBL" id="CAF4648778.1"/>
    </source>
</evidence>
<dbReference type="Proteomes" id="UP000663866">
    <property type="component" value="Unassembled WGS sequence"/>
</dbReference>
<keyword evidence="3" id="KW-1185">Reference proteome</keyword>
<accession>A0A821FBR7</accession>
<dbReference type="AlphaFoldDB" id="A0A821FBR7"/>
<proteinExistence type="predicted"/>
<dbReference type="EMBL" id="CAJOBG010086074">
    <property type="protein sequence ID" value="CAF4648778.1"/>
    <property type="molecule type" value="Genomic_DNA"/>
</dbReference>
<comment type="caution">
    <text evidence="2">The sequence shown here is derived from an EMBL/GenBank/DDBJ whole genome shotgun (WGS) entry which is preliminary data.</text>
</comment>
<organism evidence="2 3">
    <name type="scientific">Rotaria magnacalcarata</name>
    <dbReference type="NCBI Taxonomy" id="392030"/>
    <lineage>
        <taxon>Eukaryota</taxon>
        <taxon>Metazoa</taxon>
        <taxon>Spiralia</taxon>
        <taxon>Gnathifera</taxon>
        <taxon>Rotifera</taxon>
        <taxon>Eurotatoria</taxon>
        <taxon>Bdelloidea</taxon>
        <taxon>Philodinida</taxon>
        <taxon>Philodinidae</taxon>
        <taxon>Rotaria</taxon>
    </lineage>
</organism>
<evidence type="ECO:0000313" key="3">
    <source>
        <dbReference type="Proteomes" id="UP000663866"/>
    </source>
</evidence>
<evidence type="ECO:0000256" key="1">
    <source>
        <dbReference type="SAM" id="MobiDB-lite"/>
    </source>
</evidence>
<gene>
    <name evidence="2" type="ORF">OVN521_LOCUS46746</name>
</gene>
<feature type="compositionally biased region" description="Basic residues" evidence="1">
    <location>
        <begin position="33"/>
        <end position="43"/>
    </location>
</feature>
<protein>
    <submittedName>
        <fullName evidence="2">Uncharacterized protein</fullName>
    </submittedName>
</protein>
<feature type="region of interest" description="Disordered" evidence="1">
    <location>
        <begin position="1"/>
        <end position="43"/>
    </location>
</feature>
<sequence>MTEKLTQRHRKNDTKHTSNLNNDQINEKIVAATKKRKSTRNNA</sequence>